<proteinExistence type="predicted"/>
<evidence type="ECO:0000313" key="3">
    <source>
        <dbReference type="Proteomes" id="UP000565441"/>
    </source>
</evidence>
<sequence>MCPRSQGHTESLAAPSTTPSVSVSALGQLPSPSAQEFVSGFPPSAAPVASRDHPAAPSDNGERLTNEDGEAAENARDYG</sequence>
<dbReference type="EMBL" id="JAACJP010000059">
    <property type="protein sequence ID" value="KAF5368686.1"/>
    <property type="molecule type" value="Genomic_DNA"/>
</dbReference>
<evidence type="ECO:0000256" key="1">
    <source>
        <dbReference type="SAM" id="MobiDB-lite"/>
    </source>
</evidence>
<evidence type="ECO:0000313" key="2">
    <source>
        <dbReference type="EMBL" id="KAF5368686.1"/>
    </source>
</evidence>
<gene>
    <name evidence="2" type="ORF">D9615_010308</name>
</gene>
<keyword evidence="3" id="KW-1185">Reference proteome</keyword>
<name>A0A8H5GP98_9AGAR</name>
<dbReference type="Proteomes" id="UP000565441">
    <property type="component" value="Unassembled WGS sequence"/>
</dbReference>
<reference evidence="2 3" key="1">
    <citation type="journal article" date="2020" name="ISME J.">
        <title>Uncovering the hidden diversity of litter-decomposition mechanisms in mushroom-forming fungi.</title>
        <authorList>
            <person name="Floudas D."/>
            <person name="Bentzer J."/>
            <person name="Ahren D."/>
            <person name="Johansson T."/>
            <person name="Persson P."/>
            <person name="Tunlid A."/>
        </authorList>
    </citation>
    <scope>NUCLEOTIDE SEQUENCE [LARGE SCALE GENOMIC DNA]</scope>
    <source>
        <strain evidence="2 3">CBS 661.87</strain>
    </source>
</reference>
<feature type="compositionally biased region" description="Basic and acidic residues" evidence="1">
    <location>
        <begin position="50"/>
        <end position="66"/>
    </location>
</feature>
<dbReference type="AlphaFoldDB" id="A0A8H5GP98"/>
<comment type="caution">
    <text evidence="2">The sequence shown here is derived from an EMBL/GenBank/DDBJ whole genome shotgun (WGS) entry which is preliminary data.</text>
</comment>
<accession>A0A8H5GP98</accession>
<feature type="region of interest" description="Disordered" evidence="1">
    <location>
        <begin position="1"/>
        <end position="79"/>
    </location>
</feature>
<feature type="compositionally biased region" description="Polar residues" evidence="1">
    <location>
        <begin position="1"/>
        <end position="36"/>
    </location>
</feature>
<protein>
    <submittedName>
        <fullName evidence="2">Uncharacterized protein</fullName>
    </submittedName>
</protein>
<organism evidence="2 3">
    <name type="scientific">Tricholomella constricta</name>
    <dbReference type="NCBI Taxonomy" id="117010"/>
    <lineage>
        <taxon>Eukaryota</taxon>
        <taxon>Fungi</taxon>
        <taxon>Dikarya</taxon>
        <taxon>Basidiomycota</taxon>
        <taxon>Agaricomycotina</taxon>
        <taxon>Agaricomycetes</taxon>
        <taxon>Agaricomycetidae</taxon>
        <taxon>Agaricales</taxon>
        <taxon>Tricholomatineae</taxon>
        <taxon>Lyophyllaceae</taxon>
        <taxon>Tricholomella</taxon>
    </lineage>
</organism>